<dbReference type="PANTHER" id="PTHR22946">
    <property type="entry name" value="DIENELACTONE HYDROLASE DOMAIN-CONTAINING PROTEIN-RELATED"/>
    <property type="match status" value="1"/>
</dbReference>
<dbReference type="InterPro" id="IPR022742">
    <property type="entry name" value="Hydrolase_4"/>
</dbReference>
<comment type="caution">
    <text evidence="4">The sequence shown here is derived from an EMBL/GenBank/DDBJ whole genome shotgun (WGS) entry which is preliminary data.</text>
</comment>
<evidence type="ECO:0000256" key="1">
    <source>
        <dbReference type="ARBA" id="ARBA00008645"/>
    </source>
</evidence>
<protein>
    <submittedName>
        <fullName evidence="4">Alpha/beta hydrolase</fullName>
    </submittedName>
</protein>
<name>A0A9W6RM18_9ACTN</name>
<reference evidence="4" key="1">
    <citation type="submission" date="2023-03" db="EMBL/GenBank/DDBJ databases">
        <title>Actinoallomurus iriomotensis NBRC 103681.</title>
        <authorList>
            <person name="Ichikawa N."/>
            <person name="Sato H."/>
            <person name="Tonouchi N."/>
        </authorList>
    </citation>
    <scope>NUCLEOTIDE SEQUENCE</scope>
    <source>
        <strain evidence="4">NBRC 103681</strain>
    </source>
</reference>
<feature type="domain" description="Serine aminopeptidase S33" evidence="3">
    <location>
        <begin position="30"/>
        <end position="265"/>
    </location>
</feature>
<dbReference type="Pfam" id="PF12146">
    <property type="entry name" value="Hydrolase_4"/>
    <property type="match status" value="1"/>
</dbReference>
<dbReference type="InterPro" id="IPR029058">
    <property type="entry name" value="AB_hydrolase_fold"/>
</dbReference>
<evidence type="ECO:0000256" key="2">
    <source>
        <dbReference type="ARBA" id="ARBA00022801"/>
    </source>
</evidence>
<accession>A0A9W6RM18</accession>
<organism evidence="4 5">
    <name type="scientific">Actinoallomurus iriomotensis</name>
    <dbReference type="NCBI Taxonomy" id="478107"/>
    <lineage>
        <taxon>Bacteria</taxon>
        <taxon>Bacillati</taxon>
        <taxon>Actinomycetota</taxon>
        <taxon>Actinomycetes</taxon>
        <taxon>Streptosporangiales</taxon>
        <taxon>Thermomonosporaceae</taxon>
        <taxon>Actinoallomurus</taxon>
    </lineage>
</organism>
<dbReference type="InterPro" id="IPR050261">
    <property type="entry name" value="FrsA_esterase"/>
</dbReference>
<proteinExistence type="inferred from homology"/>
<dbReference type="PANTHER" id="PTHR22946:SF9">
    <property type="entry name" value="POLYKETIDE TRANSFERASE AF380"/>
    <property type="match status" value="1"/>
</dbReference>
<sequence>MRGFTKRQQVRFVSDDAECAAWHYAGDNGACVVMAAGFGVTKEPGTDRFAARFQEAGFSVLAFDHRGFGDSGGGPRQVVRMREQLADWNAAIAHAATLPGVNPDRIAAWGFSLAGGHIIRVAADHPSLAAAVAQTPTVDGVATTLSAGRYQRPTAALRLLGRAVRDAVGGRVGRPPVLVPLAGEPGTVSALTTPDGKQGPRALDPDGRYPEWQMAVAARSTLILGGYRPVRQASRVRCPLLVVAGDSDRSAPPKAAIRTAERAPRGELVRLKGGHYAPFLDEHEKVVSAELEFLRRHLLDEDAQAEATAAEPGMV</sequence>
<evidence type="ECO:0000313" key="4">
    <source>
        <dbReference type="EMBL" id="GLY77984.1"/>
    </source>
</evidence>
<dbReference type="GO" id="GO:0052689">
    <property type="term" value="F:carboxylic ester hydrolase activity"/>
    <property type="evidence" value="ECO:0007669"/>
    <property type="project" value="UniProtKB-ARBA"/>
</dbReference>
<gene>
    <name evidence="4" type="ORF">Airi01_062510</name>
</gene>
<dbReference type="AlphaFoldDB" id="A0A9W6RM18"/>
<comment type="similarity">
    <text evidence="1">Belongs to the AB hydrolase superfamily.</text>
</comment>
<keyword evidence="2 4" id="KW-0378">Hydrolase</keyword>
<dbReference type="SUPFAM" id="SSF53474">
    <property type="entry name" value="alpha/beta-Hydrolases"/>
    <property type="match status" value="1"/>
</dbReference>
<dbReference type="Gene3D" id="3.40.50.1820">
    <property type="entry name" value="alpha/beta hydrolase"/>
    <property type="match status" value="1"/>
</dbReference>
<evidence type="ECO:0000313" key="5">
    <source>
        <dbReference type="Proteomes" id="UP001165135"/>
    </source>
</evidence>
<dbReference type="EMBL" id="BSTJ01000008">
    <property type="protein sequence ID" value="GLY77984.1"/>
    <property type="molecule type" value="Genomic_DNA"/>
</dbReference>
<evidence type="ECO:0000259" key="3">
    <source>
        <dbReference type="Pfam" id="PF12146"/>
    </source>
</evidence>
<dbReference type="Proteomes" id="UP001165135">
    <property type="component" value="Unassembled WGS sequence"/>
</dbReference>
<dbReference type="RefSeq" id="WP_285628272.1">
    <property type="nucleotide sequence ID" value="NZ_BSTJ01000008.1"/>
</dbReference>